<dbReference type="GO" id="GO:0015074">
    <property type="term" value="P:DNA integration"/>
    <property type="evidence" value="ECO:0007669"/>
    <property type="project" value="InterPro"/>
</dbReference>
<dbReference type="InterPro" id="IPR012337">
    <property type="entry name" value="RNaseH-like_sf"/>
</dbReference>
<evidence type="ECO:0000259" key="2">
    <source>
        <dbReference type="Pfam" id="PF13683"/>
    </source>
</evidence>
<dbReference type="Pfam" id="PF13683">
    <property type="entry name" value="rve_3"/>
    <property type="match status" value="1"/>
</dbReference>
<gene>
    <name evidence="3" type="ORF">HDG41_007863</name>
</gene>
<dbReference type="EMBL" id="JACHDE010000041">
    <property type="protein sequence ID" value="MBB5405767.1"/>
    <property type="molecule type" value="Genomic_DNA"/>
</dbReference>
<dbReference type="SUPFAM" id="SSF53098">
    <property type="entry name" value="Ribonuclease H-like"/>
    <property type="match status" value="1"/>
</dbReference>
<evidence type="ECO:0000256" key="1">
    <source>
        <dbReference type="SAM" id="MobiDB-lite"/>
    </source>
</evidence>
<evidence type="ECO:0000313" key="4">
    <source>
        <dbReference type="Proteomes" id="UP000592820"/>
    </source>
</evidence>
<dbReference type="InterPro" id="IPR001584">
    <property type="entry name" value="Integrase_cat-core"/>
</dbReference>
<dbReference type="Proteomes" id="UP000592820">
    <property type="component" value="Unassembled WGS sequence"/>
</dbReference>
<feature type="region of interest" description="Disordered" evidence="1">
    <location>
        <begin position="40"/>
        <end position="63"/>
    </location>
</feature>
<comment type="caution">
    <text evidence="3">The sequence shown here is derived from an EMBL/GenBank/DDBJ whole genome shotgun (WGS) entry which is preliminary data.</text>
</comment>
<feature type="domain" description="Integrase catalytic" evidence="2">
    <location>
        <begin position="2"/>
        <end position="50"/>
    </location>
</feature>
<name>A0A7W8P9F9_9BURK</name>
<feature type="compositionally biased region" description="Basic and acidic residues" evidence="1">
    <location>
        <begin position="49"/>
        <end position="63"/>
    </location>
</feature>
<dbReference type="AlphaFoldDB" id="A0A7W8P9F9"/>
<accession>A0A7W8P9F9</accession>
<proteinExistence type="predicted"/>
<reference evidence="3 4" key="1">
    <citation type="submission" date="2020-08" db="EMBL/GenBank/DDBJ databases">
        <title>Genomic Encyclopedia of Type Strains, Phase IV (KMG-V): Genome sequencing to study the core and pangenomes of soil and plant-associated prokaryotes.</title>
        <authorList>
            <person name="Whitman W."/>
        </authorList>
    </citation>
    <scope>NUCLEOTIDE SEQUENCE [LARGE SCALE GENOMIC DNA]</scope>
    <source>
        <strain evidence="3 4">JPY162</strain>
    </source>
</reference>
<organism evidence="3 4">
    <name type="scientific">Paraburkholderia youngii</name>
    <dbReference type="NCBI Taxonomy" id="2782701"/>
    <lineage>
        <taxon>Bacteria</taxon>
        <taxon>Pseudomonadati</taxon>
        <taxon>Pseudomonadota</taxon>
        <taxon>Betaproteobacteria</taxon>
        <taxon>Burkholderiales</taxon>
        <taxon>Burkholderiaceae</taxon>
        <taxon>Paraburkholderia</taxon>
    </lineage>
</organism>
<evidence type="ECO:0000313" key="3">
    <source>
        <dbReference type="EMBL" id="MBB5405767.1"/>
    </source>
</evidence>
<protein>
    <submittedName>
        <fullName evidence="3">Transposase InsO family protein</fullName>
    </submittedName>
</protein>
<sequence>MAESFVKTMKRDYVAFMPKPDAATAVRNLAVAFEHYNEKHPHSALKYRSPREFRRRTDSSTLV</sequence>